<feature type="domain" description="NADH:flavin oxidoreductase/NADH oxidase N-terminal" evidence="6">
    <location>
        <begin position="6"/>
        <end position="341"/>
    </location>
</feature>
<proteinExistence type="predicted"/>
<evidence type="ECO:0000256" key="5">
    <source>
        <dbReference type="ARBA" id="ARBA00023002"/>
    </source>
</evidence>
<dbReference type="STRING" id="55969.SD72_04680"/>
<dbReference type="RefSeq" id="WP_141885587.1">
    <property type="nucleotide sequence ID" value="NZ_BAAAUY010000023.1"/>
</dbReference>
<protein>
    <submittedName>
        <fullName evidence="7">2,4-dienoyl-CoA reductase-like NADH-dependent reductase (Old Yellow Enzyme family)</fullName>
    </submittedName>
</protein>
<dbReference type="InterPro" id="IPR001155">
    <property type="entry name" value="OxRdtase_FMN_N"/>
</dbReference>
<evidence type="ECO:0000259" key="6">
    <source>
        <dbReference type="Pfam" id="PF00724"/>
    </source>
</evidence>
<dbReference type="Gene3D" id="3.20.20.70">
    <property type="entry name" value="Aldolase class I"/>
    <property type="match status" value="1"/>
</dbReference>
<dbReference type="SUPFAM" id="SSF51395">
    <property type="entry name" value="FMN-linked oxidoreductases"/>
    <property type="match status" value="1"/>
</dbReference>
<evidence type="ECO:0000256" key="4">
    <source>
        <dbReference type="ARBA" id="ARBA00022857"/>
    </source>
</evidence>
<evidence type="ECO:0000256" key="1">
    <source>
        <dbReference type="ARBA" id="ARBA00001917"/>
    </source>
</evidence>
<dbReference type="EMBL" id="VFON01000001">
    <property type="protein sequence ID" value="TQL42083.1"/>
    <property type="molecule type" value="Genomic_DNA"/>
</dbReference>
<organism evidence="7 8">
    <name type="scientific">Leucobacter komagatae</name>
    <dbReference type="NCBI Taxonomy" id="55969"/>
    <lineage>
        <taxon>Bacteria</taxon>
        <taxon>Bacillati</taxon>
        <taxon>Actinomycetota</taxon>
        <taxon>Actinomycetes</taxon>
        <taxon>Micrococcales</taxon>
        <taxon>Microbacteriaceae</taxon>
        <taxon>Leucobacter</taxon>
    </lineage>
</organism>
<sequence>MPNPILFQPFSLRGLEVRNRLWVSPMCQYSVAERDGVPRDWHLQHIGGLARGGAGLVVVEATAVVPEGRISPEDLGLWNEQQESAFARLAGIAHSHGAAIAVQLAHAGRKAGTYKWWPGEPHGSVPVDAGGWETVGPSALPFDEHHAEPRALTAGEIAALVQSFADAADRAVRAGFDAIEVHAAHGYLLQEFLSPLSNQRTDEYGGSLENRARFVREVVRAVRDRHAELPILVRISGTDWVAGGFDVEDAAVLSGWLAEDGADLIDVSSGGNSPSISISAGPSYQVPLAAKVRREGHLPVGAVGVITSAAQAEGILVTGQADVVFLGRPLLANPHLPLQWATELRAPSAATLLPPQYHRARF</sequence>
<gene>
    <name evidence="7" type="ORF">FB468_0063</name>
</gene>
<dbReference type="OrthoDB" id="3169239at2"/>
<evidence type="ECO:0000256" key="2">
    <source>
        <dbReference type="ARBA" id="ARBA00022630"/>
    </source>
</evidence>
<dbReference type="Pfam" id="PF00724">
    <property type="entry name" value="Oxidored_FMN"/>
    <property type="match status" value="1"/>
</dbReference>
<dbReference type="InterPro" id="IPR013785">
    <property type="entry name" value="Aldolase_TIM"/>
</dbReference>
<keyword evidence="3" id="KW-0288">FMN</keyword>
<keyword evidence="2" id="KW-0285">Flavoprotein</keyword>
<dbReference type="InterPro" id="IPR044152">
    <property type="entry name" value="YqjM-like"/>
</dbReference>
<evidence type="ECO:0000313" key="8">
    <source>
        <dbReference type="Proteomes" id="UP000319094"/>
    </source>
</evidence>
<reference evidence="7 8" key="1">
    <citation type="submission" date="2019-06" db="EMBL/GenBank/DDBJ databases">
        <title>Sequencing the genomes of 1000 actinobacteria strains.</title>
        <authorList>
            <person name="Klenk H.-P."/>
        </authorList>
    </citation>
    <scope>NUCLEOTIDE SEQUENCE [LARGE SCALE GENOMIC DNA]</scope>
    <source>
        <strain evidence="7 8">DSM 8803</strain>
    </source>
</reference>
<dbReference type="GO" id="GO:0003959">
    <property type="term" value="F:NADPH dehydrogenase activity"/>
    <property type="evidence" value="ECO:0007669"/>
    <property type="project" value="InterPro"/>
</dbReference>
<dbReference type="Proteomes" id="UP000319094">
    <property type="component" value="Unassembled WGS sequence"/>
</dbReference>
<keyword evidence="5" id="KW-0560">Oxidoreductase</keyword>
<accession>A0A542Y237</accession>
<keyword evidence="8" id="KW-1185">Reference proteome</keyword>
<dbReference type="PANTHER" id="PTHR43303:SF4">
    <property type="entry name" value="NADPH DEHYDROGENASE C23G7.10C-RELATED"/>
    <property type="match status" value="1"/>
</dbReference>
<dbReference type="AlphaFoldDB" id="A0A542Y237"/>
<comment type="cofactor">
    <cofactor evidence="1">
        <name>FMN</name>
        <dbReference type="ChEBI" id="CHEBI:58210"/>
    </cofactor>
</comment>
<name>A0A542Y237_9MICO</name>
<evidence type="ECO:0000256" key="3">
    <source>
        <dbReference type="ARBA" id="ARBA00022643"/>
    </source>
</evidence>
<dbReference type="GO" id="GO:0050661">
    <property type="term" value="F:NADP binding"/>
    <property type="evidence" value="ECO:0007669"/>
    <property type="project" value="InterPro"/>
</dbReference>
<dbReference type="GO" id="GO:0010181">
    <property type="term" value="F:FMN binding"/>
    <property type="evidence" value="ECO:0007669"/>
    <property type="project" value="InterPro"/>
</dbReference>
<dbReference type="PANTHER" id="PTHR43303">
    <property type="entry name" value="NADPH DEHYDROGENASE C23G7.10C-RELATED"/>
    <property type="match status" value="1"/>
</dbReference>
<keyword evidence="4" id="KW-0521">NADP</keyword>
<comment type="caution">
    <text evidence="7">The sequence shown here is derived from an EMBL/GenBank/DDBJ whole genome shotgun (WGS) entry which is preliminary data.</text>
</comment>
<dbReference type="CDD" id="cd02932">
    <property type="entry name" value="OYE_YqiM_FMN"/>
    <property type="match status" value="1"/>
</dbReference>
<evidence type="ECO:0000313" key="7">
    <source>
        <dbReference type="EMBL" id="TQL42083.1"/>
    </source>
</evidence>